<sequence length="103" mass="11446">MKKISLQGIKPGTICSHFTTTSAILSDPQNPGDPQELEKIRTTCVELSHGIGRKCVFGRNSDGLGVVRKSRVANRIFIPISVRNIFQTDFVRFSHKRSCGMLD</sequence>
<evidence type="ECO:0000313" key="3">
    <source>
        <dbReference type="Proteomes" id="UP000002051"/>
    </source>
</evidence>
<evidence type="ECO:0000313" key="1">
    <source>
        <dbReference type="EMBL" id="AES68763.1"/>
    </source>
</evidence>
<dbReference type="AlphaFoldDB" id="G7J0K2"/>
<proteinExistence type="predicted"/>
<protein>
    <submittedName>
        <fullName evidence="1 2">Uncharacterized protein</fullName>
    </submittedName>
</protein>
<dbReference type="EMBL" id="CM001219">
    <property type="protein sequence ID" value="AES68763.1"/>
    <property type="molecule type" value="Genomic_DNA"/>
</dbReference>
<reference evidence="1 3" key="2">
    <citation type="journal article" date="2014" name="BMC Genomics">
        <title>An improved genome release (version Mt4.0) for the model legume Medicago truncatula.</title>
        <authorList>
            <person name="Tang H."/>
            <person name="Krishnakumar V."/>
            <person name="Bidwell S."/>
            <person name="Rosen B."/>
            <person name="Chan A."/>
            <person name="Zhou S."/>
            <person name="Gentzbittel L."/>
            <person name="Childs K.L."/>
            <person name="Yandell M."/>
            <person name="Gundlach H."/>
            <person name="Mayer K.F."/>
            <person name="Schwartz D.C."/>
            <person name="Town C.D."/>
        </authorList>
    </citation>
    <scope>GENOME REANNOTATION</scope>
    <source>
        <strain evidence="2 3">cv. Jemalong A17</strain>
    </source>
</reference>
<evidence type="ECO:0000313" key="2">
    <source>
        <dbReference type="EnsemblPlants" id="AES68763"/>
    </source>
</evidence>
<keyword evidence="3" id="KW-1185">Reference proteome</keyword>
<organism evidence="1 3">
    <name type="scientific">Medicago truncatula</name>
    <name type="common">Barrel medic</name>
    <name type="synonym">Medicago tribuloides</name>
    <dbReference type="NCBI Taxonomy" id="3880"/>
    <lineage>
        <taxon>Eukaryota</taxon>
        <taxon>Viridiplantae</taxon>
        <taxon>Streptophyta</taxon>
        <taxon>Embryophyta</taxon>
        <taxon>Tracheophyta</taxon>
        <taxon>Spermatophyta</taxon>
        <taxon>Magnoliopsida</taxon>
        <taxon>eudicotyledons</taxon>
        <taxon>Gunneridae</taxon>
        <taxon>Pentapetalae</taxon>
        <taxon>rosids</taxon>
        <taxon>fabids</taxon>
        <taxon>Fabales</taxon>
        <taxon>Fabaceae</taxon>
        <taxon>Papilionoideae</taxon>
        <taxon>50 kb inversion clade</taxon>
        <taxon>NPAAA clade</taxon>
        <taxon>Hologalegina</taxon>
        <taxon>IRL clade</taxon>
        <taxon>Trifolieae</taxon>
        <taxon>Medicago</taxon>
    </lineage>
</organism>
<reference evidence="1 3" key="1">
    <citation type="journal article" date="2011" name="Nature">
        <title>The Medicago genome provides insight into the evolution of rhizobial symbioses.</title>
        <authorList>
            <person name="Young N.D."/>
            <person name="Debelle F."/>
            <person name="Oldroyd G.E."/>
            <person name="Geurts R."/>
            <person name="Cannon S.B."/>
            <person name="Udvardi M.K."/>
            <person name="Benedito V.A."/>
            <person name="Mayer K.F."/>
            <person name="Gouzy J."/>
            <person name="Schoof H."/>
            <person name="Van de Peer Y."/>
            <person name="Proost S."/>
            <person name="Cook D.R."/>
            <person name="Meyers B.C."/>
            <person name="Spannagl M."/>
            <person name="Cheung F."/>
            <person name="De Mita S."/>
            <person name="Krishnakumar V."/>
            <person name="Gundlach H."/>
            <person name="Zhou S."/>
            <person name="Mudge J."/>
            <person name="Bharti A.K."/>
            <person name="Murray J.D."/>
            <person name="Naoumkina M.A."/>
            <person name="Rosen B."/>
            <person name="Silverstein K.A."/>
            <person name="Tang H."/>
            <person name="Rombauts S."/>
            <person name="Zhao P.X."/>
            <person name="Zhou P."/>
            <person name="Barbe V."/>
            <person name="Bardou P."/>
            <person name="Bechner M."/>
            <person name="Bellec A."/>
            <person name="Berger A."/>
            <person name="Berges H."/>
            <person name="Bidwell S."/>
            <person name="Bisseling T."/>
            <person name="Choisne N."/>
            <person name="Couloux A."/>
            <person name="Denny R."/>
            <person name="Deshpande S."/>
            <person name="Dai X."/>
            <person name="Doyle J.J."/>
            <person name="Dudez A.M."/>
            <person name="Farmer A.D."/>
            <person name="Fouteau S."/>
            <person name="Franken C."/>
            <person name="Gibelin C."/>
            <person name="Gish J."/>
            <person name="Goldstein S."/>
            <person name="Gonzalez A.J."/>
            <person name="Green P.J."/>
            <person name="Hallab A."/>
            <person name="Hartog M."/>
            <person name="Hua A."/>
            <person name="Humphray S.J."/>
            <person name="Jeong D.H."/>
            <person name="Jing Y."/>
            <person name="Jocker A."/>
            <person name="Kenton S.M."/>
            <person name="Kim D.J."/>
            <person name="Klee K."/>
            <person name="Lai H."/>
            <person name="Lang C."/>
            <person name="Lin S."/>
            <person name="Macmil S.L."/>
            <person name="Magdelenat G."/>
            <person name="Matthews L."/>
            <person name="McCorrison J."/>
            <person name="Monaghan E.L."/>
            <person name="Mun J.H."/>
            <person name="Najar F.Z."/>
            <person name="Nicholson C."/>
            <person name="Noirot C."/>
            <person name="O'Bleness M."/>
            <person name="Paule C.R."/>
            <person name="Poulain J."/>
            <person name="Prion F."/>
            <person name="Qin B."/>
            <person name="Qu C."/>
            <person name="Retzel E.F."/>
            <person name="Riddle C."/>
            <person name="Sallet E."/>
            <person name="Samain S."/>
            <person name="Samson N."/>
            <person name="Sanders I."/>
            <person name="Saurat O."/>
            <person name="Scarpelli C."/>
            <person name="Schiex T."/>
            <person name="Segurens B."/>
            <person name="Severin A.J."/>
            <person name="Sherrier D.J."/>
            <person name="Shi R."/>
            <person name="Sims S."/>
            <person name="Singer S.R."/>
            <person name="Sinharoy S."/>
            <person name="Sterck L."/>
            <person name="Viollet A."/>
            <person name="Wang B.B."/>
            <person name="Wang K."/>
            <person name="Wang M."/>
            <person name="Wang X."/>
            <person name="Warfsmann J."/>
            <person name="Weissenbach J."/>
            <person name="White D.D."/>
            <person name="White J.D."/>
            <person name="Wiley G.B."/>
            <person name="Wincker P."/>
            <person name="Xing Y."/>
            <person name="Yang L."/>
            <person name="Yao Z."/>
            <person name="Ying F."/>
            <person name="Zhai J."/>
            <person name="Zhou L."/>
            <person name="Zuber A."/>
            <person name="Denarie J."/>
            <person name="Dixon R.A."/>
            <person name="May G.D."/>
            <person name="Schwartz D.C."/>
            <person name="Rogers J."/>
            <person name="Quetier F."/>
            <person name="Town C.D."/>
            <person name="Roe B.A."/>
        </authorList>
    </citation>
    <scope>NUCLEOTIDE SEQUENCE [LARGE SCALE GENOMIC DNA]</scope>
    <source>
        <strain evidence="1">A17</strain>
        <strain evidence="2 3">cv. Jemalong A17</strain>
    </source>
</reference>
<dbReference type="EnsemblPlants" id="AES68763">
    <property type="protein sequence ID" value="AES68763"/>
    <property type="gene ID" value="MTR_3g014600"/>
</dbReference>
<gene>
    <name evidence="1" type="ordered locus">MTR_3g014600</name>
</gene>
<accession>G7J0K2</accession>
<reference evidence="2" key="3">
    <citation type="submission" date="2015-04" db="UniProtKB">
        <authorList>
            <consortium name="EnsemblPlants"/>
        </authorList>
    </citation>
    <scope>IDENTIFICATION</scope>
    <source>
        <strain evidence="2">cv. Jemalong A17</strain>
    </source>
</reference>
<dbReference type="PaxDb" id="3880-AES68763"/>
<dbReference type="Proteomes" id="UP000002051">
    <property type="component" value="Chromosome 3"/>
</dbReference>
<dbReference type="HOGENOM" id="CLU_2267738_0_0_1"/>
<name>G7J0K2_MEDTR</name>